<dbReference type="PIRSF" id="PIRSF018266">
    <property type="entry name" value="FecR"/>
    <property type="match status" value="1"/>
</dbReference>
<dbReference type="EMBL" id="CP117167">
    <property type="protein sequence ID" value="WCT10702.1"/>
    <property type="molecule type" value="Genomic_DNA"/>
</dbReference>
<name>A0ABY7T616_9SPHI</name>
<dbReference type="InterPro" id="IPR006860">
    <property type="entry name" value="FecR"/>
</dbReference>
<feature type="transmembrane region" description="Helical" evidence="1">
    <location>
        <begin position="78"/>
        <end position="96"/>
    </location>
</feature>
<keyword evidence="1" id="KW-1133">Transmembrane helix</keyword>
<dbReference type="Gene3D" id="2.60.120.1440">
    <property type="match status" value="1"/>
</dbReference>
<feature type="domain" description="FecR protein" evidence="2">
    <location>
        <begin position="174"/>
        <end position="269"/>
    </location>
</feature>
<dbReference type="InterPro" id="IPR012373">
    <property type="entry name" value="Ferrdict_sens_TM"/>
</dbReference>
<proteinExistence type="predicted"/>
<gene>
    <name evidence="4" type="ORF">PQO05_18355</name>
</gene>
<dbReference type="Gene3D" id="3.55.50.30">
    <property type="match status" value="1"/>
</dbReference>
<dbReference type="Pfam" id="PF16344">
    <property type="entry name" value="FecR_C"/>
    <property type="match status" value="1"/>
</dbReference>
<dbReference type="Proteomes" id="UP001216139">
    <property type="component" value="Chromosome"/>
</dbReference>
<dbReference type="PANTHER" id="PTHR30273:SF2">
    <property type="entry name" value="PROTEIN FECR"/>
    <property type="match status" value="1"/>
</dbReference>
<evidence type="ECO:0000256" key="1">
    <source>
        <dbReference type="SAM" id="Phobius"/>
    </source>
</evidence>
<dbReference type="InterPro" id="IPR032508">
    <property type="entry name" value="FecR_C"/>
</dbReference>
<sequence>MEQQILKALIAKYNAGTANAEEKALVEQWYENIHGDEYASGEEQLNQIKQRAYRELYNYINNTRPSAPAKIKKLPFRWLAAAVLLLVGSIGIYYHYKTSSTEQVVKNNLKNDIAPGGNKAILKLADGSNLVLDDAKNGQVAKQGEVLVEKKHSGLLSYLTNNTTPGIAAVTYNTITTPRGGQYNVILADGTQVWLNAASSLKFPTSFTGKERNVELTGEAYFEVAKNKTMPFHVTTVGQTIEVLGTHFNVNAYADEAAIKTTLLEGSVKVSGGNAQAIIKPGEQASLNVSVVNPAITVTDGIDTDEVMAWKNGSFYFNNADIQTVMRQISRWYNVDIEYAGKIPEDHFTGKFSRNMTASNALKVLEFTGVNFKIEGRKIIVK</sequence>
<accession>A0ABY7T616</accession>
<dbReference type="PANTHER" id="PTHR30273">
    <property type="entry name" value="PERIPLASMIC SIGNAL SENSOR AND SIGMA FACTOR ACTIVATOR FECR-RELATED"/>
    <property type="match status" value="1"/>
</dbReference>
<keyword evidence="5" id="KW-1185">Reference proteome</keyword>
<organism evidence="4 5">
    <name type="scientific">Mucilaginibacter jinjuensis</name>
    <dbReference type="NCBI Taxonomy" id="1176721"/>
    <lineage>
        <taxon>Bacteria</taxon>
        <taxon>Pseudomonadati</taxon>
        <taxon>Bacteroidota</taxon>
        <taxon>Sphingobacteriia</taxon>
        <taxon>Sphingobacteriales</taxon>
        <taxon>Sphingobacteriaceae</taxon>
        <taxon>Mucilaginibacter</taxon>
    </lineage>
</organism>
<evidence type="ECO:0000259" key="3">
    <source>
        <dbReference type="Pfam" id="PF16344"/>
    </source>
</evidence>
<keyword evidence="1" id="KW-0812">Transmembrane</keyword>
<evidence type="ECO:0000259" key="2">
    <source>
        <dbReference type="Pfam" id="PF04773"/>
    </source>
</evidence>
<protein>
    <submittedName>
        <fullName evidence="4">DUF4974 domain-containing protein</fullName>
    </submittedName>
</protein>
<dbReference type="Pfam" id="PF04773">
    <property type="entry name" value="FecR"/>
    <property type="match status" value="1"/>
</dbReference>
<reference evidence="4 5" key="1">
    <citation type="submission" date="2023-02" db="EMBL/GenBank/DDBJ databases">
        <title>Genome sequence of Mucilaginibacter jinjuensis strain KACC 16571.</title>
        <authorList>
            <person name="Kim S."/>
            <person name="Heo J."/>
            <person name="Kwon S.-W."/>
        </authorList>
    </citation>
    <scope>NUCLEOTIDE SEQUENCE [LARGE SCALE GENOMIC DNA]</scope>
    <source>
        <strain evidence="4 5">KACC 16571</strain>
    </source>
</reference>
<evidence type="ECO:0000313" key="5">
    <source>
        <dbReference type="Proteomes" id="UP001216139"/>
    </source>
</evidence>
<feature type="domain" description="Protein FecR C-terminal" evidence="3">
    <location>
        <begin position="315"/>
        <end position="381"/>
    </location>
</feature>
<keyword evidence="1" id="KW-0472">Membrane</keyword>
<evidence type="ECO:0000313" key="4">
    <source>
        <dbReference type="EMBL" id="WCT10702.1"/>
    </source>
</evidence>
<dbReference type="RefSeq" id="WP_273628894.1">
    <property type="nucleotide sequence ID" value="NZ_CP117167.1"/>
</dbReference>